<dbReference type="InterPro" id="IPR011060">
    <property type="entry name" value="RibuloseP-bd_barrel"/>
</dbReference>
<evidence type="ECO:0000256" key="4">
    <source>
        <dbReference type="ARBA" id="ARBA00009667"/>
    </source>
</evidence>
<gene>
    <name evidence="9 12" type="primary">hisA</name>
    <name evidence="12" type="ORF">MAGMO_2480</name>
</gene>
<organism evidence="12">
    <name type="scientific">Magnetococcus massalia (strain MO-1)</name>
    <dbReference type="NCBI Taxonomy" id="451514"/>
    <lineage>
        <taxon>Bacteria</taxon>
        <taxon>Pseudomonadati</taxon>
        <taxon>Pseudomonadota</taxon>
        <taxon>Magnetococcia</taxon>
        <taxon>Magnetococcales</taxon>
        <taxon>Magnetococcaceae</taxon>
        <taxon>Magnetococcus</taxon>
    </lineage>
</organism>
<dbReference type="HAMAP" id="MF_01014">
    <property type="entry name" value="HisA"/>
    <property type="match status" value="1"/>
</dbReference>
<protein>
    <recommendedName>
        <fullName evidence="9 11">1-(5-phosphoribosyl)-5-[(5-phosphoribosylamino)methylideneamino] imidazole-4-carboxamide isomerase</fullName>
        <ecNumber evidence="9 11">5.3.1.16</ecNumber>
    </recommendedName>
    <alternativeName>
        <fullName evidence="9">Phosphoribosylformimino-5-aminoimidazole carboxamide ribotide isomerase</fullName>
    </alternativeName>
</protein>
<evidence type="ECO:0000256" key="2">
    <source>
        <dbReference type="ARBA" id="ARBA00004496"/>
    </source>
</evidence>
<dbReference type="CDD" id="cd04732">
    <property type="entry name" value="HisA"/>
    <property type="match status" value="1"/>
</dbReference>
<dbReference type="EMBL" id="LO017727">
    <property type="protein sequence ID" value="CRH06637.1"/>
    <property type="molecule type" value="Genomic_DNA"/>
</dbReference>
<keyword evidence="8 9" id="KW-0413">Isomerase</keyword>
<evidence type="ECO:0000256" key="9">
    <source>
        <dbReference type="HAMAP-Rule" id="MF_01014"/>
    </source>
</evidence>
<evidence type="ECO:0000256" key="6">
    <source>
        <dbReference type="ARBA" id="ARBA00022605"/>
    </source>
</evidence>
<dbReference type="InterPro" id="IPR006062">
    <property type="entry name" value="His_biosynth"/>
</dbReference>
<evidence type="ECO:0000256" key="1">
    <source>
        <dbReference type="ARBA" id="ARBA00000901"/>
    </source>
</evidence>
<keyword evidence="6 9" id="KW-0028">Amino-acid biosynthesis</keyword>
<dbReference type="Gene3D" id="3.20.20.70">
    <property type="entry name" value="Aldolase class I"/>
    <property type="match status" value="1"/>
</dbReference>
<dbReference type="GO" id="GO:0005737">
    <property type="term" value="C:cytoplasm"/>
    <property type="evidence" value="ECO:0007669"/>
    <property type="project" value="UniProtKB-SubCell"/>
</dbReference>
<comment type="subcellular location">
    <subcellularLocation>
        <location evidence="2 9 11">Cytoplasm</location>
    </subcellularLocation>
</comment>
<comment type="catalytic activity">
    <reaction evidence="1 9 11">
        <text>1-(5-phospho-beta-D-ribosyl)-5-[(5-phospho-beta-D-ribosylamino)methylideneamino]imidazole-4-carboxamide = 5-[(5-phospho-1-deoxy-D-ribulos-1-ylimino)methylamino]-1-(5-phospho-beta-D-ribosyl)imidazole-4-carboxamide</text>
        <dbReference type="Rhea" id="RHEA:15469"/>
        <dbReference type="ChEBI" id="CHEBI:58435"/>
        <dbReference type="ChEBI" id="CHEBI:58525"/>
        <dbReference type="EC" id="5.3.1.16"/>
    </reaction>
</comment>
<evidence type="ECO:0000256" key="3">
    <source>
        <dbReference type="ARBA" id="ARBA00005133"/>
    </source>
</evidence>
<evidence type="ECO:0000313" key="12">
    <source>
        <dbReference type="EMBL" id="CRH06637.1"/>
    </source>
</evidence>
<reference evidence="12" key="1">
    <citation type="submission" date="2015-04" db="EMBL/GenBank/DDBJ databases">
        <authorList>
            <person name="Syromyatnikov M.Y."/>
            <person name="Popov V.N."/>
        </authorList>
    </citation>
    <scope>NUCLEOTIDE SEQUENCE</scope>
    <source>
        <strain evidence="12">MO-1</strain>
    </source>
</reference>
<feature type="active site" description="Proton acceptor" evidence="9">
    <location>
        <position position="8"/>
    </location>
</feature>
<evidence type="ECO:0000256" key="5">
    <source>
        <dbReference type="ARBA" id="ARBA00022490"/>
    </source>
</evidence>
<dbReference type="GO" id="GO:0003949">
    <property type="term" value="F:1-(5-phosphoribosyl)-5-[(5-phosphoribosylamino)methylideneamino]imidazole-4-carboxamide isomerase activity"/>
    <property type="evidence" value="ECO:0007669"/>
    <property type="project" value="UniProtKB-UniRule"/>
</dbReference>
<dbReference type="PANTHER" id="PTHR43090">
    <property type="entry name" value="1-(5-PHOSPHORIBOSYL)-5-[(5-PHOSPHORIBOSYLAMINO)METHYLIDENEAMINO] IMIDAZOLE-4-CARBOXAMIDE ISOMERASE"/>
    <property type="match status" value="1"/>
</dbReference>
<dbReference type="FunFam" id="3.20.20.70:FF:000009">
    <property type="entry name" value="1-(5-phosphoribosyl)-5-[(5-phosphoribosylamino)methylideneamino] imidazole-4-carboxamide isomerase"/>
    <property type="match status" value="1"/>
</dbReference>
<proteinExistence type="inferred from homology"/>
<comment type="pathway">
    <text evidence="3 9 11">Amino-acid biosynthesis; L-histidine biosynthesis; L-histidine from 5-phospho-alpha-D-ribose 1-diphosphate: step 4/9.</text>
</comment>
<feature type="active site" description="Proton donor" evidence="9">
    <location>
        <position position="129"/>
    </location>
</feature>
<dbReference type="GO" id="GO:0000105">
    <property type="term" value="P:L-histidine biosynthetic process"/>
    <property type="evidence" value="ECO:0007669"/>
    <property type="project" value="UniProtKB-UniRule"/>
</dbReference>
<dbReference type="GO" id="GO:0000162">
    <property type="term" value="P:L-tryptophan biosynthetic process"/>
    <property type="evidence" value="ECO:0007669"/>
    <property type="project" value="TreeGrafter"/>
</dbReference>
<dbReference type="NCBIfam" id="TIGR00007">
    <property type="entry name" value="1-(5-phosphoribosyl)-5-[(5-phosphoribosylamino)methylideneamino]imidazole-4-carboxamide isomerase"/>
    <property type="match status" value="1"/>
</dbReference>
<dbReference type="InterPro" id="IPR044524">
    <property type="entry name" value="Isoase_HisA-like"/>
</dbReference>
<keyword evidence="5 9" id="KW-0963">Cytoplasm</keyword>
<keyword evidence="7 9" id="KW-0368">Histidine biosynthesis</keyword>
<dbReference type="Pfam" id="PF00977">
    <property type="entry name" value="His_biosynth"/>
    <property type="match status" value="1"/>
</dbReference>
<evidence type="ECO:0000256" key="8">
    <source>
        <dbReference type="ARBA" id="ARBA00023235"/>
    </source>
</evidence>
<evidence type="ECO:0000256" key="11">
    <source>
        <dbReference type="RuleBase" id="RU003658"/>
    </source>
</evidence>
<evidence type="ECO:0000256" key="7">
    <source>
        <dbReference type="ARBA" id="ARBA00023102"/>
    </source>
</evidence>
<sequence>MHVIPAIDLKDGQCVRLFKGDMNRDTVYSDDPGATALQWQNQGAKRLHVVDLNGAFAGEPVNADAIAAIRQAIDIPMQLGGGIRNMETIDSLFKLGVDRAILGSVAARDPEFVFTACRAYPGRISVGIDARDGMVAVEGWAETTDLGAIELAKKFVDAGVAEIIFTDIARDGTLTGPNVNATRELAEAVIIPVIASGGVSCIEDIEALLTQCGPYANGNTIAGVITGKAIYDGRLNLNAAVRLTTQA</sequence>
<accession>A0A1S7LKI5</accession>
<dbReference type="InterPro" id="IPR006063">
    <property type="entry name" value="HisA_bact_arch"/>
</dbReference>
<dbReference type="UniPathway" id="UPA00031">
    <property type="reaction ID" value="UER00009"/>
</dbReference>
<evidence type="ECO:0000256" key="10">
    <source>
        <dbReference type="RuleBase" id="RU003657"/>
    </source>
</evidence>
<dbReference type="AlphaFoldDB" id="A0A1S7LKI5"/>
<comment type="similarity">
    <text evidence="4 9 10">Belongs to the HisA/HisF family.</text>
</comment>
<dbReference type="InterPro" id="IPR023016">
    <property type="entry name" value="HisA/PriA"/>
</dbReference>
<name>A0A1S7LKI5_MAGMO</name>
<dbReference type="SUPFAM" id="SSF51366">
    <property type="entry name" value="Ribulose-phoshate binding barrel"/>
    <property type="match status" value="1"/>
</dbReference>
<dbReference type="EC" id="5.3.1.16" evidence="9 11"/>
<dbReference type="InterPro" id="IPR013785">
    <property type="entry name" value="Aldolase_TIM"/>
</dbReference>
<dbReference type="PANTHER" id="PTHR43090:SF2">
    <property type="entry name" value="1-(5-PHOSPHORIBOSYL)-5-[(5-PHOSPHORIBOSYLAMINO)METHYLIDENEAMINO] IMIDAZOLE-4-CARBOXAMIDE ISOMERASE"/>
    <property type="match status" value="1"/>
</dbReference>